<evidence type="ECO:0000256" key="8">
    <source>
        <dbReference type="SAM" id="MobiDB-lite"/>
    </source>
</evidence>
<dbReference type="PANTHER" id="PTHR43226">
    <property type="entry name" value="XAA-PRO AMINOPEPTIDASE 3"/>
    <property type="match status" value="1"/>
</dbReference>
<dbReference type="Gene3D" id="3.40.350.10">
    <property type="entry name" value="Creatinase/prolidase N-terminal domain"/>
    <property type="match status" value="1"/>
</dbReference>
<comment type="cofactor">
    <cofactor evidence="2">
        <name>Mn(2+)</name>
        <dbReference type="ChEBI" id="CHEBI:29035"/>
    </cofactor>
</comment>
<organism evidence="10 11">
    <name type="scientific">Galliscardovia ingluviei</name>
    <dbReference type="NCBI Taxonomy" id="1769422"/>
    <lineage>
        <taxon>Bacteria</taxon>
        <taxon>Bacillati</taxon>
        <taxon>Actinomycetota</taxon>
        <taxon>Actinomycetes</taxon>
        <taxon>Bifidobacteriales</taxon>
        <taxon>Bifidobacteriaceae</taxon>
        <taxon>Galliscardovia</taxon>
    </lineage>
</organism>
<dbReference type="Proteomes" id="UP000619536">
    <property type="component" value="Unassembled WGS sequence"/>
</dbReference>
<feature type="domain" description="Aminopeptidase P N-terminal" evidence="9">
    <location>
        <begin position="83"/>
        <end position="249"/>
    </location>
</feature>
<feature type="compositionally biased region" description="Polar residues" evidence="8">
    <location>
        <begin position="23"/>
        <end position="38"/>
    </location>
</feature>
<dbReference type="InterPro" id="IPR007865">
    <property type="entry name" value="Aminopep_P_N"/>
</dbReference>
<accession>A0A8J3AM52</accession>
<dbReference type="EMBL" id="BMDH01000001">
    <property type="protein sequence ID" value="GGI12888.1"/>
    <property type="molecule type" value="Genomic_DNA"/>
</dbReference>
<comment type="caution">
    <text evidence="10">The sequence shown here is derived from an EMBL/GenBank/DDBJ whole genome shotgun (WGS) entry which is preliminary data.</text>
</comment>
<dbReference type="CDD" id="cd01087">
    <property type="entry name" value="Prolidase"/>
    <property type="match status" value="1"/>
</dbReference>
<name>A0A8J3AM52_9BIFI</name>
<sequence length="560" mass="62383">MISYSLKTMVAHKATKRGIMALSQHQSMPQASAQQPTVSDDEELSMQSISDRGNNRTLAPHSDSFKNFMTQGWDDEHSQVQPLPSSEWTPSRLATLGKRFIGERIVIPAGQLKARNNDCDYAFRPDTTFVYYTGLGEDFEPGAVLVLNPRMPQTTVTGTADPRHTQVESATHDAMLFVHPRADQSTQDYYRSAQFGEYWIGPRPGLQELHTMTGIATYDIASLRDVLSKDVGTEAHAVQLRVLRHADSEVTAMVDEIRQEAGLDDTAHNGAMDDRLYEFSAEQRMVKDSYEIGEMQRAVDATHEGFTRMLEALPRAIGVERGERILEGAFNANAREVGNDVGYGTIVASGAHAPILHWMRNNGTITNGDLLLIDAGVEVNSLYTADITRTFPVNGHFTPLQRKLYQAVLDAQQAGFEAAQPGATYHDIHFAVMRVLAEHLHAWGILPVSVEESLSPEGQQHRRWHACGCAHHLGLDVHDCAQARYESYQEGVIRPGMIFTIEPGLYFKENDLLVPQEYRGIGIRIEDDVLMTEQGPQWMSKAIPKEIDEVEAWMAQAAQA</sequence>
<comment type="catalytic activity">
    <reaction evidence="1">
        <text>Release of any N-terminal amino acid, including proline, that is linked to proline, even from a dipeptide or tripeptide.</text>
        <dbReference type="EC" id="3.4.11.9"/>
    </reaction>
</comment>
<dbReference type="Gene3D" id="3.90.230.10">
    <property type="entry name" value="Creatinase/methionine aminopeptidase superfamily"/>
    <property type="match status" value="1"/>
</dbReference>
<keyword evidence="5" id="KW-0479">Metal-binding</keyword>
<dbReference type="GO" id="GO:0070006">
    <property type="term" value="F:metalloaminopeptidase activity"/>
    <property type="evidence" value="ECO:0007669"/>
    <property type="project" value="InterPro"/>
</dbReference>
<evidence type="ECO:0000256" key="1">
    <source>
        <dbReference type="ARBA" id="ARBA00001424"/>
    </source>
</evidence>
<dbReference type="GO" id="GO:0005829">
    <property type="term" value="C:cytosol"/>
    <property type="evidence" value="ECO:0007669"/>
    <property type="project" value="TreeGrafter"/>
</dbReference>
<keyword evidence="7" id="KW-0464">Manganese</keyword>
<dbReference type="PANTHER" id="PTHR43226:SF4">
    <property type="entry name" value="XAA-PRO AMINOPEPTIDASE 3"/>
    <property type="match status" value="1"/>
</dbReference>
<feature type="region of interest" description="Disordered" evidence="8">
    <location>
        <begin position="23"/>
        <end position="57"/>
    </location>
</feature>
<dbReference type="SMART" id="SM01011">
    <property type="entry name" value="AMP_N"/>
    <property type="match status" value="1"/>
</dbReference>
<dbReference type="AlphaFoldDB" id="A0A8J3AM52"/>
<dbReference type="SUPFAM" id="SSF53092">
    <property type="entry name" value="Creatinase/prolidase N-terminal domain"/>
    <property type="match status" value="1"/>
</dbReference>
<evidence type="ECO:0000313" key="10">
    <source>
        <dbReference type="EMBL" id="GGI12888.1"/>
    </source>
</evidence>
<reference evidence="10" key="2">
    <citation type="submission" date="2020-09" db="EMBL/GenBank/DDBJ databases">
        <authorList>
            <person name="Sun Q."/>
            <person name="Sedlacek I."/>
        </authorList>
    </citation>
    <scope>NUCLEOTIDE SEQUENCE</scope>
    <source>
        <strain evidence="10">CCM 8606</strain>
    </source>
</reference>
<dbReference type="GO" id="GO:0030145">
    <property type="term" value="F:manganese ion binding"/>
    <property type="evidence" value="ECO:0007669"/>
    <property type="project" value="InterPro"/>
</dbReference>
<evidence type="ECO:0000256" key="7">
    <source>
        <dbReference type="ARBA" id="ARBA00023211"/>
    </source>
</evidence>
<evidence type="ECO:0000259" key="9">
    <source>
        <dbReference type="SMART" id="SM01011"/>
    </source>
</evidence>
<keyword evidence="11" id="KW-1185">Reference proteome</keyword>
<dbReference type="InterPro" id="IPR000994">
    <property type="entry name" value="Pept_M24"/>
</dbReference>
<dbReference type="Pfam" id="PF05195">
    <property type="entry name" value="AMP_N"/>
    <property type="match status" value="1"/>
</dbReference>
<dbReference type="GO" id="GO:0006508">
    <property type="term" value="P:proteolysis"/>
    <property type="evidence" value="ECO:0007669"/>
    <property type="project" value="TreeGrafter"/>
</dbReference>
<evidence type="ECO:0000313" key="11">
    <source>
        <dbReference type="Proteomes" id="UP000619536"/>
    </source>
</evidence>
<dbReference type="InterPro" id="IPR029149">
    <property type="entry name" value="Creatin/AminoP/Spt16_N"/>
</dbReference>
<keyword evidence="10" id="KW-0031">Aminopeptidase</keyword>
<evidence type="ECO:0000256" key="3">
    <source>
        <dbReference type="ARBA" id="ARBA00008766"/>
    </source>
</evidence>
<reference evidence="10" key="1">
    <citation type="journal article" date="2014" name="Int. J. Syst. Evol. Microbiol.">
        <title>Complete genome sequence of Corynebacterium casei LMG S-19264T (=DSM 44701T), isolated from a smear-ripened cheese.</title>
        <authorList>
            <consortium name="US DOE Joint Genome Institute (JGI-PGF)"/>
            <person name="Walter F."/>
            <person name="Albersmeier A."/>
            <person name="Kalinowski J."/>
            <person name="Ruckert C."/>
        </authorList>
    </citation>
    <scope>NUCLEOTIDE SEQUENCE</scope>
    <source>
        <strain evidence="10">CCM 8606</strain>
    </source>
</reference>
<keyword evidence="10" id="KW-0645">Protease</keyword>
<dbReference type="InterPro" id="IPR052433">
    <property type="entry name" value="X-Pro_dipept-like"/>
</dbReference>
<dbReference type="Pfam" id="PF00557">
    <property type="entry name" value="Peptidase_M24"/>
    <property type="match status" value="1"/>
</dbReference>
<evidence type="ECO:0000256" key="5">
    <source>
        <dbReference type="ARBA" id="ARBA00022723"/>
    </source>
</evidence>
<dbReference type="SUPFAM" id="SSF55920">
    <property type="entry name" value="Creatinase/aminopeptidase"/>
    <property type="match status" value="1"/>
</dbReference>
<keyword evidence="6" id="KW-0378">Hydrolase</keyword>
<evidence type="ECO:0000256" key="2">
    <source>
        <dbReference type="ARBA" id="ARBA00001936"/>
    </source>
</evidence>
<evidence type="ECO:0000256" key="6">
    <source>
        <dbReference type="ARBA" id="ARBA00022801"/>
    </source>
</evidence>
<dbReference type="InterPro" id="IPR036005">
    <property type="entry name" value="Creatinase/aminopeptidase-like"/>
</dbReference>
<protein>
    <recommendedName>
        <fullName evidence="4">Xaa-Pro aminopeptidase</fullName>
        <ecNumber evidence="4">3.4.11.9</ecNumber>
    </recommendedName>
</protein>
<proteinExistence type="inferred from homology"/>
<comment type="similarity">
    <text evidence="3">Belongs to the peptidase M24B family.</text>
</comment>
<feature type="compositionally biased region" description="Polar residues" evidence="8">
    <location>
        <begin position="45"/>
        <end position="57"/>
    </location>
</feature>
<evidence type="ECO:0000256" key="4">
    <source>
        <dbReference type="ARBA" id="ARBA00012574"/>
    </source>
</evidence>
<gene>
    <name evidence="10" type="primary">pepP</name>
    <name evidence="10" type="ORF">GCM10007377_03210</name>
</gene>
<dbReference type="EC" id="3.4.11.9" evidence="4"/>